<dbReference type="InterPro" id="IPR011579">
    <property type="entry name" value="ATPase_dom"/>
</dbReference>
<accession>A0A5J4SKR5</accession>
<evidence type="ECO:0000259" key="1">
    <source>
        <dbReference type="Pfam" id="PF01637"/>
    </source>
</evidence>
<dbReference type="InterPro" id="IPR004256">
    <property type="entry name" value="DUF234"/>
</dbReference>
<dbReference type="AlphaFoldDB" id="A0A5J4SKR5"/>
<organism evidence="3">
    <name type="scientific">termite gut metagenome</name>
    <dbReference type="NCBI Taxonomy" id="433724"/>
    <lineage>
        <taxon>unclassified sequences</taxon>
        <taxon>metagenomes</taxon>
        <taxon>organismal metagenomes</taxon>
    </lineage>
</organism>
<dbReference type="Gene3D" id="3.40.50.300">
    <property type="entry name" value="P-loop containing nucleotide triphosphate hydrolases"/>
    <property type="match status" value="1"/>
</dbReference>
<dbReference type="SUPFAM" id="SSF52540">
    <property type="entry name" value="P-loop containing nucleoside triphosphate hydrolases"/>
    <property type="match status" value="1"/>
</dbReference>
<dbReference type="Pfam" id="PF03008">
    <property type="entry name" value="DUF234"/>
    <property type="match status" value="1"/>
</dbReference>
<sequence>MKFYDRKTELETLNRNGEQSKKSACFTVMVGRRRIGKTSLLLESVKGQKYLYLFVSRKNEPLLCTQFQKEAMEVLGLQIFGTITQFHDLFEQLLLFATKEHYTLIIDEFQEFDNVNSSIFSDIQNLWDKYKDTAKINFIVCGSIYSMMMKIFENKKEPLFGRLTSKMIIQPFAISVIKEILGDYNLEYTSEDLLCLYLITGGVPKYINLLMEAEAATIEKILHMITLPDSPFLDEGKDLLVSEFGKEYGTYFSILQLIASGKNTQSEIDSIIEKNTGAYLVNLEKEYSLIVKNKPMFSRPESRKARWTINDNYLRFWFRFIYPNQSFIEMGKQELLREYINQNYETYSGLILEKYFREKIAESERVTSIGSYWDNKGKNEIDLIALNDLDKTATVAEIKRNSKRIDMNLLAVKADGIKKELGKYRVELKGLSMNDM</sequence>
<reference evidence="3" key="1">
    <citation type="submission" date="2019-03" db="EMBL/GenBank/DDBJ databases">
        <title>Single cell metagenomics reveals metabolic interactions within the superorganism composed of flagellate Streblomastix strix and complex community of Bacteroidetes bacteria on its surface.</title>
        <authorList>
            <person name="Treitli S.C."/>
            <person name="Kolisko M."/>
            <person name="Husnik F."/>
            <person name="Keeling P."/>
            <person name="Hampl V."/>
        </authorList>
    </citation>
    <scope>NUCLEOTIDE SEQUENCE</scope>
    <source>
        <strain evidence="3">STM</strain>
    </source>
</reference>
<comment type="caution">
    <text evidence="3">The sequence shown here is derived from an EMBL/GenBank/DDBJ whole genome shotgun (WGS) entry which is preliminary data.</text>
</comment>
<dbReference type="PANTHER" id="PTHR34704">
    <property type="entry name" value="ATPASE"/>
    <property type="match status" value="1"/>
</dbReference>
<dbReference type="PANTHER" id="PTHR34704:SF1">
    <property type="entry name" value="ATPASE"/>
    <property type="match status" value="1"/>
</dbReference>
<gene>
    <name evidence="3" type="ORF">EZS27_005780</name>
</gene>
<dbReference type="InterPro" id="IPR027417">
    <property type="entry name" value="P-loop_NTPase"/>
</dbReference>
<evidence type="ECO:0000259" key="2">
    <source>
        <dbReference type="Pfam" id="PF03008"/>
    </source>
</evidence>
<feature type="domain" description="DUF234" evidence="2">
    <location>
        <begin position="317"/>
        <end position="402"/>
    </location>
</feature>
<dbReference type="EMBL" id="SNRY01000121">
    <property type="protein sequence ID" value="KAA6346696.1"/>
    <property type="molecule type" value="Genomic_DNA"/>
</dbReference>
<protein>
    <recommendedName>
        <fullName evidence="4">ATPase domain-containing protein</fullName>
    </recommendedName>
</protein>
<dbReference type="GO" id="GO:0005524">
    <property type="term" value="F:ATP binding"/>
    <property type="evidence" value="ECO:0007669"/>
    <property type="project" value="InterPro"/>
</dbReference>
<feature type="non-terminal residue" evidence="3">
    <location>
        <position position="1"/>
    </location>
</feature>
<dbReference type="Pfam" id="PF01637">
    <property type="entry name" value="ATPase_2"/>
    <property type="match status" value="1"/>
</dbReference>
<evidence type="ECO:0008006" key="4">
    <source>
        <dbReference type="Google" id="ProtNLM"/>
    </source>
</evidence>
<feature type="domain" description="ATPase" evidence="1">
    <location>
        <begin position="3"/>
        <end position="209"/>
    </location>
</feature>
<evidence type="ECO:0000313" key="3">
    <source>
        <dbReference type="EMBL" id="KAA6346696.1"/>
    </source>
</evidence>
<proteinExistence type="predicted"/>
<name>A0A5J4SKR5_9ZZZZ</name>